<dbReference type="GO" id="GO:0001501">
    <property type="term" value="P:skeletal system development"/>
    <property type="evidence" value="ECO:0007669"/>
    <property type="project" value="TreeGrafter"/>
</dbReference>
<dbReference type="PROSITE" id="PS00010">
    <property type="entry name" value="ASX_HYDROXYL"/>
    <property type="match status" value="1"/>
</dbReference>
<dbReference type="PANTHER" id="PTHR22804">
    <property type="entry name" value="AGGRECAN/VERSICAN PROTEOGLYCAN"/>
    <property type="match status" value="1"/>
</dbReference>
<dbReference type="SMART" id="SM00179">
    <property type="entry name" value="EGF_CA"/>
    <property type="match status" value="1"/>
</dbReference>
<dbReference type="SMART" id="SM00406">
    <property type="entry name" value="IGv"/>
    <property type="match status" value="1"/>
</dbReference>
<evidence type="ECO:0000256" key="21">
    <source>
        <dbReference type="ARBA" id="ARBA00044263"/>
    </source>
</evidence>
<dbReference type="GO" id="GO:0005540">
    <property type="term" value="F:hyaluronic acid binding"/>
    <property type="evidence" value="ECO:0007669"/>
    <property type="project" value="UniProtKB-KW"/>
</dbReference>
<dbReference type="GO" id="GO:0033165">
    <property type="term" value="C:interphotoreceptor matrix"/>
    <property type="evidence" value="ECO:0007669"/>
    <property type="project" value="UniProtKB-SubCell"/>
</dbReference>
<dbReference type="InterPro" id="IPR016186">
    <property type="entry name" value="C-type_lectin-like/link_sf"/>
</dbReference>
<keyword evidence="9" id="KW-0430">Lectin</keyword>
<dbReference type="Ensembl" id="ENSMMDT00005019011.1">
    <property type="protein sequence ID" value="ENSMMDP00005018562.1"/>
    <property type="gene ID" value="ENSMMDG00005009264.1"/>
</dbReference>
<dbReference type="InParanoid" id="A0A667XTE3"/>
<dbReference type="InterPro" id="IPR018378">
    <property type="entry name" value="C-type_lectin_CS"/>
</dbReference>
<dbReference type="InterPro" id="IPR016187">
    <property type="entry name" value="CTDL_fold"/>
</dbReference>
<evidence type="ECO:0000256" key="22">
    <source>
        <dbReference type="ARBA" id="ARBA00044266"/>
    </source>
</evidence>
<dbReference type="InterPro" id="IPR018097">
    <property type="entry name" value="EGF_Ca-bd_CS"/>
</dbReference>
<feature type="disulfide bond" evidence="25">
    <location>
        <begin position="205"/>
        <end position="226"/>
    </location>
</feature>
<evidence type="ECO:0000256" key="16">
    <source>
        <dbReference type="ARBA" id="ARBA00023290"/>
    </source>
</evidence>
<dbReference type="InterPro" id="IPR036179">
    <property type="entry name" value="Ig-like_dom_sf"/>
</dbReference>
<evidence type="ECO:0000256" key="7">
    <source>
        <dbReference type="ARBA" id="ARBA00022659"/>
    </source>
</evidence>
<accession>A0A667XTE3</accession>
<evidence type="ECO:0000256" key="15">
    <source>
        <dbReference type="ARBA" id="ARBA00023273"/>
    </source>
</evidence>
<dbReference type="SUPFAM" id="SSF56436">
    <property type="entry name" value="C-type lectin-like"/>
    <property type="match status" value="3"/>
</dbReference>
<keyword evidence="4" id="KW-0964">Secreted</keyword>
<evidence type="ECO:0000256" key="10">
    <source>
        <dbReference type="ARBA" id="ARBA00022737"/>
    </source>
</evidence>
<dbReference type="GO" id="GO:0072534">
    <property type="term" value="C:perineuronal net"/>
    <property type="evidence" value="ECO:0007669"/>
    <property type="project" value="TreeGrafter"/>
</dbReference>
<keyword evidence="10" id="KW-0677">Repeat</keyword>
<dbReference type="InterPro" id="IPR001881">
    <property type="entry name" value="EGF-like_Ca-bd_dom"/>
</dbReference>
<gene>
    <name evidence="33" type="primary">LOC115369143</name>
</gene>
<keyword evidence="6 23" id="KW-0245">EGF-like domain</keyword>
<dbReference type="Pfam" id="PF00008">
    <property type="entry name" value="EGF"/>
    <property type="match status" value="1"/>
</dbReference>
<dbReference type="GO" id="GO:0045202">
    <property type="term" value="C:synapse"/>
    <property type="evidence" value="ECO:0007669"/>
    <property type="project" value="TreeGrafter"/>
</dbReference>
<dbReference type="PROSITE" id="PS50963">
    <property type="entry name" value="LINK_2"/>
    <property type="match status" value="2"/>
</dbReference>
<dbReference type="Gene3D" id="3.10.100.10">
    <property type="entry name" value="Mannose-Binding Protein A, subunit A"/>
    <property type="match status" value="3"/>
</dbReference>
<dbReference type="PROSITE" id="PS50923">
    <property type="entry name" value="SUSHI"/>
    <property type="match status" value="1"/>
</dbReference>
<feature type="compositionally biased region" description="Basic and acidic residues" evidence="26">
    <location>
        <begin position="518"/>
        <end position="527"/>
    </location>
</feature>
<dbReference type="SMART" id="SM00181">
    <property type="entry name" value="EGF"/>
    <property type="match status" value="1"/>
</dbReference>
<evidence type="ECO:0000259" key="30">
    <source>
        <dbReference type="PROSITE" id="PS50835"/>
    </source>
</evidence>
<dbReference type="FunFam" id="2.10.70.10:FF:000003">
    <property type="entry name" value="Versican core protein"/>
    <property type="match status" value="1"/>
</dbReference>
<evidence type="ECO:0000256" key="23">
    <source>
        <dbReference type="PROSITE-ProRule" id="PRU00076"/>
    </source>
</evidence>
<dbReference type="Pfam" id="PF07686">
    <property type="entry name" value="V-set"/>
    <property type="match status" value="1"/>
</dbReference>
<organism evidence="33 34">
    <name type="scientific">Myripristis murdjan</name>
    <name type="common">pinecone soldierfish</name>
    <dbReference type="NCBI Taxonomy" id="586833"/>
    <lineage>
        <taxon>Eukaryota</taxon>
        <taxon>Metazoa</taxon>
        <taxon>Chordata</taxon>
        <taxon>Craniata</taxon>
        <taxon>Vertebrata</taxon>
        <taxon>Euteleostomi</taxon>
        <taxon>Actinopterygii</taxon>
        <taxon>Neopterygii</taxon>
        <taxon>Teleostei</taxon>
        <taxon>Neoteleostei</taxon>
        <taxon>Acanthomorphata</taxon>
        <taxon>Holocentriformes</taxon>
        <taxon>Holocentridae</taxon>
        <taxon>Myripristis</taxon>
    </lineage>
</organism>
<keyword evidence="5" id="KW-0272">Extracellular matrix</keyword>
<dbReference type="PANTHER" id="PTHR22804:SF6">
    <property type="entry name" value="VERSICAN CORE PROTEIN"/>
    <property type="match status" value="1"/>
</dbReference>
<dbReference type="SUPFAM" id="SSF57535">
    <property type="entry name" value="Complement control module/SCR domain"/>
    <property type="match status" value="1"/>
</dbReference>
<dbReference type="Gene3D" id="2.60.40.10">
    <property type="entry name" value="Immunoglobulins"/>
    <property type="match status" value="1"/>
</dbReference>
<evidence type="ECO:0000256" key="3">
    <source>
        <dbReference type="ARBA" id="ARBA00006838"/>
    </source>
</evidence>
<evidence type="ECO:0000256" key="1">
    <source>
        <dbReference type="ARBA" id="ARBA00004504"/>
    </source>
</evidence>
<feature type="domain" description="EGF-like" evidence="28">
    <location>
        <begin position="606"/>
        <end position="642"/>
    </location>
</feature>
<protein>
    <recommendedName>
        <fullName evidence="19">Versican core protein</fullName>
    </recommendedName>
    <alternativeName>
        <fullName evidence="20">Chondroitin sulfate proteoglycan core protein 2</fullName>
    </alternativeName>
    <alternativeName>
        <fullName evidence="21">Large fibroblast proteoglycan</fullName>
    </alternativeName>
    <alternativeName>
        <fullName evidence="22">PG-M</fullName>
    </alternativeName>
</protein>
<reference evidence="33" key="2">
    <citation type="submission" date="2025-08" db="UniProtKB">
        <authorList>
            <consortium name="Ensembl"/>
        </authorList>
    </citation>
    <scope>IDENTIFICATION</scope>
</reference>
<dbReference type="PROSITE" id="PS00615">
    <property type="entry name" value="C_TYPE_LECTIN_1"/>
    <property type="match status" value="1"/>
</dbReference>
<dbReference type="CDD" id="cd03588">
    <property type="entry name" value="CLECT_CSPGs"/>
    <property type="match status" value="1"/>
</dbReference>
<dbReference type="FunFam" id="3.10.100.10:FF:000011">
    <property type="entry name" value="Aggrecan core protein"/>
    <property type="match status" value="1"/>
</dbReference>
<dbReference type="PROSITE" id="PS01241">
    <property type="entry name" value="LINK_1"/>
    <property type="match status" value="1"/>
</dbReference>
<dbReference type="InterPro" id="IPR050691">
    <property type="entry name" value="Hyaluronan_bind_Proteoglycan"/>
</dbReference>
<dbReference type="Pfam" id="PF00193">
    <property type="entry name" value="Xlink"/>
    <property type="match status" value="2"/>
</dbReference>
<evidence type="ECO:0000256" key="6">
    <source>
        <dbReference type="ARBA" id="ARBA00022536"/>
    </source>
</evidence>
<dbReference type="GO" id="GO:0007155">
    <property type="term" value="P:cell adhesion"/>
    <property type="evidence" value="ECO:0007669"/>
    <property type="project" value="InterPro"/>
</dbReference>
<dbReference type="GO" id="GO:0010001">
    <property type="term" value="P:glial cell differentiation"/>
    <property type="evidence" value="ECO:0007669"/>
    <property type="project" value="TreeGrafter"/>
</dbReference>
<evidence type="ECO:0000259" key="28">
    <source>
        <dbReference type="PROSITE" id="PS50026"/>
    </source>
</evidence>
<dbReference type="PROSITE" id="PS01187">
    <property type="entry name" value="EGF_CA"/>
    <property type="match status" value="1"/>
</dbReference>
<dbReference type="FunFam" id="3.10.100.10:FF:000003">
    <property type="entry name" value="Versican core protein"/>
    <property type="match status" value="1"/>
</dbReference>
<dbReference type="SUPFAM" id="SSF48726">
    <property type="entry name" value="Immunoglobulin"/>
    <property type="match status" value="1"/>
</dbReference>
<dbReference type="GO" id="GO:0001750">
    <property type="term" value="C:photoreceptor outer segment"/>
    <property type="evidence" value="ECO:0007669"/>
    <property type="project" value="UniProtKB-SubCell"/>
</dbReference>
<dbReference type="Gene3D" id="2.10.70.10">
    <property type="entry name" value="Complement Module, domain 1"/>
    <property type="match status" value="1"/>
</dbReference>
<evidence type="ECO:0000256" key="14">
    <source>
        <dbReference type="ARBA" id="ARBA00023180"/>
    </source>
</evidence>
<name>A0A667XTE3_9TELE</name>
<evidence type="ECO:0000256" key="27">
    <source>
        <dbReference type="SAM" id="SignalP"/>
    </source>
</evidence>
<dbReference type="PROSITE" id="PS00290">
    <property type="entry name" value="IG_MHC"/>
    <property type="match status" value="1"/>
</dbReference>
<reference evidence="33" key="1">
    <citation type="submission" date="2019-06" db="EMBL/GenBank/DDBJ databases">
        <authorList>
            <consortium name="Wellcome Sanger Institute Data Sharing"/>
        </authorList>
    </citation>
    <scope>NUCLEOTIDE SEQUENCE [LARGE SCALE GENOMIC DNA]</scope>
</reference>
<feature type="disulfide bond" evidence="24">
    <location>
        <begin position="804"/>
        <end position="831"/>
    </location>
</feature>
<reference evidence="33" key="3">
    <citation type="submission" date="2025-09" db="UniProtKB">
        <authorList>
            <consortium name="Ensembl"/>
        </authorList>
    </citation>
    <scope>IDENTIFICATION</scope>
</reference>
<feature type="domain" description="Link" evidence="32">
    <location>
        <begin position="264"/>
        <end position="363"/>
    </location>
</feature>
<dbReference type="InterPro" id="IPR000742">
    <property type="entry name" value="EGF"/>
</dbReference>
<evidence type="ECO:0000256" key="18">
    <source>
        <dbReference type="ARBA" id="ARBA00043896"/>
    </source>
</evidence>
<keyword evidence="34" id="KW-1185">Reference proteome</keyword>
<evidence type="ECO:0000313" key="34">
    <source>
        <dbReference type="Proteomes" id="UP000472263"/>
    </source>
</evidence>
<dbReference type="InterPro" id="IPR000538">
    <property type="entry name" value="Link_dom"/>
</dbReference>
<evidence type="ECO:0000256" key="19">
    <source>
        <dbReference type="ARBA" id="ARBA00044099"/>
    </source>
</evidence>
<dbReference type="GO" id="GO:0030246">
    <property type="term" value="F:carbohydrate binding"/>
    <property type="evidence" value="ECO:0007669"/>
    <property type="project" value="UniProtKB-KW"/>
</dbReference>
<dbReference type="InterPro" id="IPR007110">
    <property type="entry name" value="Ig-like_dom"/>
</dbReference>
<sequence>MILHIRHLLWLAALCCSLAQQGELLENFAMQPKSKVLPPHSMTTEKSFSASGSLAGKVLLPCHFSIMPGSSGSTTHLRIKWTKLEGQREKVVLVAHGAAVKVGQDYKGRVSVPSHPQSVGDASLIIVRLRASDAGLYRCEVMHGMEDTQHTVSLKVRGVVFHYRASTSRYTLDFPAAVDACHAVTATVATPEQLTAAFEDGFDQCDAGWLADQSVRYPIVTPRPGCSGDMMGKPGVRTYGLRDPAEQYDVYCYHDINGYVCLLPEGDVFYPPISYKLTLQQARQECEKHDAVLASPGQLFAAWREGLNRCDYGWLSDGSVRYPISIPRPQCGGGQLGVRTLYRYENQTGYPSPTDEYGAFCFKGKAKALFICKYDSITVYPELPEEVRGDQFETATPIQLEEEDKEDGKEQESPAPFDYGAIEIHTKETPTEETSPPDTQTDTATDTDTELEGTGVKTQDPEEPTATRSMSSTEETPTTPYTPSPPATPTDPGHRGITRPVTDSLSPFEDMEGSAGHTTDDEVHEGSADDALPTPAVGSQSGVVTDETEIGGTEPPTLIPSIREDTHFQDKPSTMETQAETGDFEGSTSAEDEASGQDVLCCVSADVDECQSNPCLNGATCLDGVNTFTCLCLPSYAGELCEQGWLLCGFGWQKFQSHCYKYFTHRRTWDAAERECRLHGAHLASILSQEEQQFVNRLGHDYQWIGLNDKMFERDFRWTDGRPMQYEHWRPNQPDSFFQSGEDCVVMIWHEGGQWNDVPCNYHLTFTCKKGTVSCGQPPVVKDARVFGALKPRYEINSLVRYHCKQGYIQRHTPTIRCRSNGQWDTPRVTCMSRDLPTSQYSKQEDPSALMASVS</sequence>
<dbReference type="Gene3D" id="2.10.25.10">
    <property type="entry name" value="Laminin"/>
    <property type="match status" value="1"/>
</dbReference>
<dbReference type="CDD" id="cd00054">
    <property type="entry name" value="EGF_CA"/>
    <property type="match status" value="1"/>
</dbReference>
<keyword evidence="7 24" id="KW-0768">Sushi</keyword>
<feature type="signal peptide" evidence="27">
    <location>
        <begin position="1"/>
        <end position="19"/>
    </location>
</feature>
<evidence type="ECO:0000256" key="13">
    <source>
        <dbReference type="ARBA" id="ARBA00023157"/>
    </source>
</evidence>
<dbReference type="GO" id="GO:0005509">
    <property type="term" value="F:calcium ion binding"/>
    <property type="evidence" value="ECO:0007669"/>
    <property type="project" value="InterPro"/>
</dbReference>
<evidence type="ECO:0000259" key="32">
    <source>
        <dbReference type="PROSITE" id="PS50963"/>
    </source>
</evidence>
<dbReference type="SMART" id="SM00445">
    <property type="entry name" value="LINK"/>
    <property type="match status" value="2"/>
</dbReference>
<evidence type="ECO:0000256" key="5">
    <source>
        <dbReference type="ARBA" id="ARBA00022530"/>
    </source>
</evidence>
<feature type="region of interest" description="Disordered" evidence="26">
    <location>
        <begin position="836"/>
        <end position="855"/>
    </location>
</feature>
<dbReference type="FunFam" id="3.10.100.10:FF:000002">
    <property type="entry name" value="Hyaluronan proteoglycan link protein 1"/>
    <property type="match status" value="1"/>
</dbReference>
<dbReference type="InterPro" id="IPR013106">
    <property type="entry name" value="Ig_V-set"/>
</dbReference>
<dbReference type="SMART" id="SM00034">
    <property type="entry name" value="CLECT"/>
    <property type="match status" value="1"/>
</dbReference>
<dbReference type="InterPro" id="IPR033987">
    <property type="entry name" value="CSPG_CTLD"/>
</dbReference>
<dbReference type="SMART" id="SM00032">
    <property type="entry name" value="CCP"/>
    <property type="match status" value="1"/>
</dbReference>
<keyword evidence="17" id="KW-0393">Immunoglobulin domain</keyword>
<keyword evidence="15" id="KW-0966">Cell projection</keyword>
<dbReference type="GO" id="GO:0007417">
    <property type="term" value="P:central nervous system development"/>
    <property type="evidence" value="ECO:0007669"/>
    <property type="project" value="TreeGrafter"/>
</dbReference>
<feature type="disulfide bond" evidence="25">
    <location>
        <begin position="310"/>
        <end position="331"/>
    </location>
</feature>
<evidence type="ECO:0000256" key="25">
    <source>
        <dbReference type="PROSITE-ProRule" id="PRU00323"/>
    </source>
</evidence>
<feature type="domain" description="Ig-like" evidence="30">
    <location>
        <begin position="32"/>
        <end position="153"/>
    </location>
</feature>
<feature type="chain" id="PRO_5025666964" description="Versican core protein" evidence="27">
    <location>
        <begin position="20"/>
        <end position="855"/>
    </location>
</feature>
<dbReference type="GeneTree" id="ENSGT00940000156102"/>
<dbReference type="PROSITE" id="PS50026">
    <property type="entry name" value="EGF_3"/>
    <property type="match status" value="1"/>
</dbReference>
<evidence type="ECO:0000259" key="31">
    <source>
        <dbReference type="PROSITE" id="PS50923"/>
    </source>
</evidence>
<evidence type="ECO:0000256" key="12">
    <source>
        <dbReference type="ARBA" id="ARBA00022974"/>
    </source>
</evidence>
<dbReference type="PROSITE" id="PS50835">
    <property type="entry name" value="IG_LIKE"/>
    <property type="match status" value="1"/>
</dbReference>
<keyword evidence="12" id="KW-0654">Proteoglycan</keyword>
<dbReference type="CDD" id="cd03517">
    <property type="entry name" value="Link_domain_CSPGs_modules_1_3"/>
    <property type="match status" value="1"/>
</dbReference>
<dbReference type="InterPro" id="IPR000152">
    <property type="entry name" value="EGF-type_Asp/Asn_hydroxyl_site"/>
</dbReference>
<dbReference type="InterPro" id="IPR003599">
    <property type="entry name" value="Ig_sub"/>
</dbReference>
<dbReference type="PROSITE" id="PS00022">
    <property type="entry name" value="EGF_1"/>
    <property type="match status" value="1"/>
</dbReference>
<dbReference type="InterPro" id="IPR001304">
    <property type="entry name" value="C-type_lectin-like"/>
</dbReference>
<feature type="compositionally biased region" description="Low complexity" evidence="26">
    <location>
        <begin position="432"/>
        <end position="444"/>
    </location>
</feature>
<keyword evidence="11" id="KW-0106">Calcium</keyword>
<dbReference type="InterPro" id="IPR003006">
    <property type="entry name" value="Ig/MHC_CS"/>
</dbReference>
<dbReference type="PRINTS" id="PR01265">
    <property type="entry name" value="LINKMODULE"/>
</dbReference>
<feature type="domain" description="Link" evidence="32">
    <location>
        <begin position="159"/>
        <end position="254"/>
    </location>
</feature>
<evidence type="ECO:0000256" key="8">
    <source>
        <dbReference type="ARBA" id="ARBA00022729"/>
    </source>
</evidence>
<comment type="similarity">
    <text evidence="3">Belongs to the aggrecan/versican proteoglycan family.</text>
</comment>
<dbReference type="CDD" id="cd03520">
    <property type="entry name" value="Link_domain_CSPGs_modules_2_4"/>
    <property type="match status" value="1"/>
</dbReference>
<evidence type="ECO:0000256" key="17">
    <source>
        <dbReference type="ARBA" id="ARBA00023319"/>
    </source>
</evidence>
<dbReference type="Pfam" id="PF00059">
    <property type="entry name" value="Lectin_C"/>
    <property type="match status" value="1"/>
</dbReference>
<dbReference type="GO" id="GO:0002052">
    <property type="term" value="P:positive regulation of neuroblast proliferation"/>
    <property type="evidence" value="ECO:0007669"/>
    <property type="project" value="TreeGrafter"/>
</dbReference>
<evidence type="ECO:0000256" key="2">
    <source>
        <dbReference type="ARBA" id="ARBA00004593"/>
    </source>
</evidence>
<dbReference type="AlphaFoldDB" id="A0A667XTE3"/>
<dbReference type="PROSITE" id="PS50041">
    <property type="entry name" value="C_TYPE_LECTIN_2"/>
    <property type="match status" value="1"/>
</dbReference>
<dbReference type="InterPro" id="IPR013783">
    <property type="entry name" value="Ig-like_fold"/>
</dbReference>
<dbReference type="InterPro" id="IPR000436">
    <property type="entry name" value="Sushi_SCR_CCP_dom"/>
</dbReference>
<feature type="disulfide bond" evidence="24">
    <location>
        <begin position="775"/>
        <end position="818"/>
    </location>
</feature>
<evidence type="ECO:0000256" key="26">
    <source>
        <dbReference type="SAM" id="MobiDB-lite"/>
    </source>
</evidence>
<keyword evidence="14" id="KW-0325">Glycoprotein</keyword>
<evidence type="ECO:0000256" key="11">
    <source>
        <dbReference type="ARBA" id="ARBA00022837"/>
    </source>
</evidence>
<dbReference type="InterPro" id="IPR035976">
    <property type="entry name" value="Sushi/SCR/CCP_sf"/>
</dbReference>
<dbReference type="GO" id="GO:0005615">
    <property type="term" value="C:extracellular space"/>
    <property type="evidence" value="ECO:0007669"/>
    <property type="project" value="TreeGrafter"/>
</dbReference>
<dbReference type="FunFam" id="2.10.25.10:FF:000006">
    <property type="entry name" value="Versican core protein-like isoform 1"/>
    <property type="match status" value="1"/>
</dbReference>
<proteinExistence type="inferred from homology"/>
<dbReference type="SMART" id="SM00409">
    <property type="entry name" value="IG"/>
    <property type="match status" value="1"/>
</dbReference>
<keyword evidence="8 27" id="KW-0732">Signal</keyword>
<keyword evidence="13 23" id="KW-1015">Disulfide bond</keyword>
<evidence type="ECO:0000256" key="24">
    <source>
        <dbReference type="PROSITE-ProRule" id="PRU00302"/>
    </source>
</evidence>
<dbReference type="Pfam" id="PF00084">
    <property type="entry name" value="Sushi"/>
    <property type="match status" value="1"/>
</dbReference>
<keyword evidence="16" id="KW-0373">Hyaluronic acid</keyword>
<comment type="function">
    <text evidence="18">May play a role in intercellular signaling and in connecting cells with the extracellular matrix. May take part in the regulation of cell motility, growth and differentiation. Binds hyaluronic acid.</text>
</comment>
<feature type="domain" description="Sushi" evidence="31">
    <location>
        <begin position="773"/>
        <end position="833"/>
    </location>
</feature>
<feature type="compositionally biased region" description="Pro residues" evidence="26">
    <location>
        <begin position="480"/>
        <end position="489"/>
    </location>
</feature>
<evidence type="ECO:0000259" key="29">
    <source>
        <dbReference type="PROSITE" id="PS50041"/>
    </source>
</evidence>
<dbReference type="Proteomes" id="UP000472263">
    <property type="component" value="Chromosome 12"/>
</dbReference>
<comment type="caution">
    <text evidence="23">Lacks conserved residue(s) required for the propagation of feature annotation.</text>
</comment>
<feature type="region of interest" description="Disordered" evidence="26">
    <location>
        <begin position="388"/>
        <end position="564"/>
    </location>
</feature>
<evidence type="ECO:0000256" key="20">
    <source>
        <dbReference type="ARBA" id="ARBA00044230"/>
    </source>
</evidence>
<evidence type="ECO:0000256" key="9">
    <source>
        <dbReference type="ARBA" id="ARBA00022734"/>
    </source>
</evidence>
<evidence type="ECO:0000256" key="4">
    <source>
        <dbReference type="ARBA" id="ARBA00022525"/>
    </source>
</evidence>
<evidence type="ECO:0000313" key="33">
    <source>
        <dbReference type="Ensembl" id="ENSMMDP00005018562.1"/>
    </source>
</evidence>
<comment type="subcellular location">
    <subcellularLocation>
        <location evidence="1">Cell projection</location>
        <location evidence="1">Cilium</location>
        <location evidence="1">Photoreceptor outer segment</location>
    </subcellularLocation>
    <subcellularLocation>
        <location evidence="2">Secreted</location>
        <location evidence="2">Extracellular space</location>
        <location evidence="2">Extracellular matrix</location>
        <location evidence="2">Interphotoreceptor matrix</location>
    </subcellularLocation>
</comment>
<feature type="domain" description="C-type lectin" evidence="29">
    <location>
        <begin position="655"/>
        <end position="769"/>
    </location>
</feature>
<dbReference type="CDD" id="cd00033">
    <property type="entry name" value="CCP"/>
    <property type="match status" value="1"/>
</dbReference>
<feature type="disulfide bond" evidence="23">
    <location>
        <begin position="632"/>
        <end position="641"/>
    </location>
</feature>